<dbReference type="PROSITE" id="PS51077">
    <property type="entry name" value="HTH_ICLR"/>
    <property type="match status" value="1"/>
</dbReference>
<dbReference type="Pfam" id="PF01614">
    <property type="entry name" value="IclR_C"/>
    <property type="match status" value="1"/>
</dbReference>
<dbReference type="Proteomes" id="UP001220395">
    <property type="component" value="Chromosome"/>
</dbReference>
<organism evidence="6 7">
    <name type="scientific">Sphingomonas naphthae</name>
    <dbReference type="NCBI Taxonomy" id="1813468"/>
    <lineage>
        <taxon>Bacteria</taxon>
        <taxon>Pseudomonadati</taxon>
        <taxon>Pseudomonadota</taxon>
        <taxon>Alphaproteobacteria</taxon>
        <taxon>Sphingomonadales</taxon>
        <taxon>Sphingomonadaceae</taxon>
        <taxon>Sphingomonas</taxon>
    </lineage>
</organism>
<dbReference type="InterPro" id="IPR029016">
    <property type="entry name" value="GAF-like_dom_sf"/>
</dbReference>
<evidence type="ECO:0000256" key="1">
    <source>
        <dbReference type="ARBA" id="ARBA00023015"/>
    </source>
</evidence>
<accession>A0ABY7TPP8</accession>
<dbReference type="SMART" id="SM00346">
    <property type="entry name" value="HTH_ICLR"/>
    <property type="match status" value="1"/>
</dbReference>
<feature type="domain" description="HTH iclR-type" evidence="4">
    <location>
        <begin position="15"/>
        <end position="77"/>
    </location>
</feature>
<dbReference type="InterPro" id="IPR036388">
    <property type="entry name" value="WH-like_DNA-bd_sf"/>
</dbReference>
<keyword evidence="2" id="KW-0238">DNA-binding</keyword>
<evidence type="ECO:0000256" key="3">
    <source>
        <dbReference type="ARBA" id="ARBA00023163"/>
    </source>
</evidence>
<dbReference type="SUPFAM" id="SSF55781">
    <property type="entry name" value="GAF domain-like"/>
    <property type="match status" value="1"/>
</dbReference>
<protein>
    <submittedName>
        <fullName evidence="6">IclR family transcriptional regulator</fullName>
    </submittedName>
</protein>
<dbReference type="InterPro" id="IPR050707">
    <property type="entry name" value="HTH_MetabolicPath_Reg"/>
</dbReference>
<proteinExistence type="predicted"/>
<dbReference type="SUPFAM" id="SSF46785">
    <property type="entry name" value="Winged helix' DNA-binding domain"/>
    <property type="match status" value="1"/>
</dbReference>
<dbReference type="Pfam" id="PF09339">
    <property type="entry name" value="HTH_IclR"/>
    <property type="match status" value="1"/>
</dbReference>
<dbReference type="Gene3D" id="1.10.10.10">
    <property type="entry name" value="Winged helix-like DNA-binding domain superfamily/Winged helix DNA-binding domain"/>
    <property type="match status" value="1"/>
</dbReference>
<dbReference type="InterPro" id="IPR005471">
    <property type="entry name" value="Tscrpt_reg_IclR_N"/>
</dbReference>
<gene>
    <name evidence="6" type="ORF">PQ455_02695</name>
</gene>
<sequence length="264" mass="28363">MSETCEDGGERLGQVQSLVRAFSILDTLAADENGLTLTEVAKTTRLPRSTAHRLLTTMNALRYVEFDTTTNRWMIGVQGFSLGSAFVQSRDLGRLGRPIMRSLMIDAGETVSIAVADPSGVTYVGQARPVNSRIAAAPGSSLPMHASASGKVLLAHWDELDRNAFLSRHELGRRTSLTITEKNALASELSAIRARGYAIDNQENLLGMRCVAAPVFDRKGRVRASLSMSGSVARLSEQRLAGLGRTLALAAQRMTHDIGGLLAA</sequence>
<evidence type="ECO:0000259" key="5">
    <source>
        <dbReference type="PROSITE" id="PS51078"/>
    </source>
</evidence>
<dbReference type="PANTHER" id="PTHR30136:SF24">
    <property type="entry name" value="HTH-TYPE TRANSCRIPTIONAL REPRESSOR ALLR"/>
    <property type="match status" value="1"/>
</dbReference>
<evidence type="ECO:0000259" key="4">
    <source>
        <dbReference type="PROSITE" id="PS51077"/>
    </source>
</evidence>
<reference evidence="6 7" key="1">
    <citation type="submission" date="2023-02" db="EMBL/GenBank/DDBJ databases">
        <title>Genome sequence of Sphingomonas naphthae.</title>
        <authorList>
            <person name="Kim S."/>
            <person name="Heo J."/>
            <person name="Kwon S.-W."/>
        </authorList>
    </citation>
    <scope>NUCLEOTIDE SEQUENCE [LARGE SCALE GENOMIC DNA]</scope>
    <source>
        <strain evidence="6 7">KACC 18716</strain>
    </source>
</reference>
<evidence type="ECO:0000313" key="6">
    <source>
        <dbReference type="EMBL" id="WCT74159.1"/>
    </source>
</evidence>
<evidence type="ECO:0000313" key="7">
    <source>
        <dbReference type="Proteomes" id="UP001220395"/>
    </source>
</evidence>
<keyword evidence="1" id="KW-0805">Transcription regulation</keyword>
<dbReference type="EMBL" id="CP117411">
    <property type="protein sequence ID" value="WCT74159.1"/>
    <property type="molecule type" value="Genomic_DNA"/>
</dbReference>
<name>A0ABY7TPP8_9SPHN</name>
<keyword evidence="3" id="KW-0804">Transcription</keyword>
<dbReference type="PANTHER" id="PTHR30136">
    <property type="entry name" value="HELIX-TURN-HELIX TRANSCRIPTIONAL REGULATOR, ICLR FAMILY"/>
    <property type="match status" value="1"/>
</dbReference>
<dbReference type="PROSITE" id="PS51078">
    <property type="entry name" value="ICLR_ED"/>
    <property type="match status" value="1"/>
</dbReference>
<keyword evidence="7" id="KW-1185">Reference proteome</keyword>
<dbReference type="InterPro" id="IPR036390">
    <property type="entry name" value="WH_DNA-bd_sf"/>
</dbReference>
<evidence type="ECO:0000256" key="2">
    <source>
        <dbReference type="ARBA" id="ARBA00023125"/>
    </source>
</evidence>
<dbReference type="InterPro" id="IPR014757">
    <property type="entry name" value="Tscrpt_reg_IclR_C"/>
</dbReference>
<dbReference type="Gene3D" id="3.30.450.40">
    <property type="match status" value="1"/>
</dbReference>
<feature type="domain" description="IclR-ED" evidence="5">
    <location>
        <begin position="78"/>
        <end position="260"/>
    </location>
</feature>
<dbReference type="RefSeq" id="WP_273688977.1">
    <property type="nucleotide sequence ID" value="NZ_CP117411.1"/>
</dbReference>